<protein>
    <submittedName>
        <fullName evidence="4">Uncharacterized protein</fullName>
    </submittedName>
</protein>
<gene>
    <name evidence="4" type="ORF">GBAR_LOCUS10533</name>
</gene>
<feature type="compositionally biased region" description="Low complexity" evidence="1">
    <location>
        <begin position="130"/>
        <end position="140"/>
    </location>
</feature>
<keyword evidence="5" id="KW-1185">Reference proteome</keyword>
<evidence type="ECO:0000313" key="4">
    <source>
        <dbReference type="EMBL" id="CAI8017320.1"/>
    </source>
</evidence>
<sequence>MVSAQRFLLLAVTMSTTALTEVMRKAASKHTNVAKESVDIFRSQLDLGLAIGLTIFFFILFCVIAPIIICVCIWLCVAGAFGAAFGGGSHRTVTTVQTTPVTMGTTPVVATTSTTGQVKTDYPPPYNTGAAYPAQSGYPAQPYPAQPGYPPQEYPPQQVAYPPPDPGYPTQASYPPQ</sequence>
<feature type="region of interest" description="Disordered" evidence="1">
    <location>
        <begin position="130"/>
        <end position="177"/>
    </location>
</feature>
<keyword evidence="2" id="KW-0472">Membrane</keyword>
<evidence type="ECO:0000256" key="2">
    <source>
        <dbReference type="SAM" id="Phobius"/>
    </source>
</evidence>
<feature type="compositionally biased region" description="Pro residues" evidence="1">
    <location>
        <begin position="141"/>
        <end position="154"/>
    </location>
</feature>
<dbReference type="AlphaFoldDB" id="A0AA35WK47"/>
<reference evidence="4" key="1">
    <citation type="submission" date="2023-03" db="EMBL/GenBank/DDBJ databases">
        <authorList>
            <person name="Steffen K."/>
            <person name="Cardenas P."/>
        </authorList>
    </citation>
    <scope>NUCLEOTIDE SEQUENCE</scope>
</reference>
<feature type="transmembrane region" description="Helical" evidence="2">
    <location>
        <begin position="48"/>
        <end position="81"/>
    </location>
</feature>
<keyword evidence="3" id="KW-0732">Signal</keyword>
<name>A0AA35WK47_GEOBA</name>
<evidence type="ECO:0000313" key="5">
    <source>
        <dbReference type="Proteomes" id="UP001174909"/>
    </source>
</evidence>
<dbReference type="Proteomes" id="UP001174909">
    <property type="component" value="Unassembled WGS sequence"/>
</dbReference>
<accession>A0AA35WK47</accession>
<evidence type="ECO:0000256" key="3">
    <source>
        <dbReference type="SAM" id="SignalP"/>
    </source>
</evidence>
<keyword evidence="2" id="KW-1133">Transmembrane helix</keyword>
<comment type="caution">
    <text evidence="4">The sequence shown here is derived from an EMBL/GenBank/DDBJ whole genome shotgun (WGS) entry which is preliminary data.</text>
</comment>
<dbReference type="EMBL" id="CASHTH010001616">
    <property type="protein sequence ID" value="CAI8017320.1"/>
    <property type="molecule type" value="Genomic_DNA"/>
</dbReference>
<feature type="chain" id="PRO_5041398246" evidence="3">
    <location>
        <begin position="19"/>
        <end position="177"/>
    </location>
</feature>
<organism evidence="4 5">
    <name type="scientific">Geodia barretti</name>
    <name type="common">Barrett's horny sponge</name>
    <dbReference type="NCBI Taxonomy" id="519541"/>
    <lineage>
        <taxon>Eukaryota</taxon>
        <taxon>Metazoa</taxon>
        <taxon>Porifera</taxon>
        <taxon>Demospongiae</taxon>
        <taxon>Heteroscleromorpha</taxon>
        <taxon>Tetractinellida</taxon>
        <taxon>Astrophorina</taxon>
        <taxon>Geodiidae</taxon>
        <taxon>Geodia</taxon>
    </lineage>
</organism>
<evidence type="ECO:0000256" key="1">
    <source>
        <dbReference type="SAM" id="MobiDB-lite"/>
    </source>
</evidence>
<feature type="signal peptide" evidence="3">
    <location>
        <begin position="1"/>
        <end position="18"/>
    </location>
</feature>
<keyword evidence="2" id="KW-0812">Transmembrane</keyword>
<proteinExistence type="predicted"/>